<feature type="compositionally biased region" description="Low complexity" evidence="1">
    <location>
        <begin position="188"/>
        <end position="202"/>
    </location>
</feature>
<name>A0A7C4ASD0_9BACT</name>
<keyword evidence="2" id="KW-0472">Membrane</keyword>
<feature type="transmembrane region" description="Helical" evidence="2">
    <location>
        <begin position="78"/>
        <end position="98"/>
    </location>
</feature>
<accession>A0A7C4ASD0</accession>
<feature type="region of interest" description="Disordered" evidence="1">
    <location>
        <begin position="22"/>
        <end position="50"/>
    </location>
</feature>
<feature type="region of interest" description="Disordered" evidence="1">
    <location>
        <begin position="335"/>
        <end position="355"/>
    </location>
</feature>
<feature type="compositionally biased region" description="Low complexity" evidence="1">
    <location>
        <begin position="155"/>
        <end position="164"/>
    </location>
</feature>
<dbReference type="EMBL" id="DTGT01000291">
    <property type="protein sequence ID" value="HGH61461.1"/>
    <property type="molecule type" value="Genomic_DNA"/>
</dbReference>
<evidence type="ECO:0000256" key="2">
    <source>
        <dbReference type="SAM" id="Phobius"/>
    </source>
</evidence>
<organism evidence="3">
    <name type="scientific">Desulfomonile tiedjei</name>
    <dbReference type="NCBI Taxonomy" id="2358"/>
    <lineage>
        <taxon>Bacteria</taxon>
        <taxon>Pseudomonadati</taxon>
        <taxon>Thermodesulfobacteriota</taxon>
        <taxon>Desulfomonilia</taxon>
        <taxon>Desulfomonilales</taxon>
        <taxon>Desulfomonilaceae</taxon>
        <taxon>Desulfomonile</taxon>
    </lineage>
</organism>
<dbReference type="AlphaFoldDB" id="A0A7C4ASD0"/>
<evidence type="ECO:0000313" key="3">
    <source>
        <dbReference type="EMBL" id="HGH61461.1"/>
    </source>
</evidence>
<reference evidence="3" key="1">
    <citation type="journal article" date="2020" name="mSystems">
        <title>Genome- and Community-Level Interaction Insights into Carbon Utilization and Element Cycling Functions of Hydrothermarchaeota in Hydrothermal Sediment.</title>
        <authorList>
            <person name="Zhou Z."/>
            <person name="Liu Y."/>
            <person name="Xu W."/>
            <person name="Pan J."/>
            <person name="Luo Z.H."/>
            <person name="Li M."/>
        </authorList>
    </citation>
    <scope>NUCLEOTIDE SEQUENCE [LARGE SCALE GENOMIC DNA]</scope>
    <source>
        <strain evidence="3">SpSt-769</strain>
    </source>
</reference>
<feature type="compositionally biased region" description="Polar residues" evidence="1">
    <location>
        <begin position="112"/>
        <end position="143"/>
    </location>
</feature>
<keyword evidence="2" id="KW-1133">Transmembrane helix</keyword>
<comment type="caution">
    <text evidence="3">The sequence shown here is derived from an EMBL/GenBank/DDBJ whole genome shotgun (WGS) entry which is preliminary data.</text>
</comment>
<feature type="compositionally biased region" description="Polar residues" evidence="1">
    <location>
        <begin position="170"/>
        <end position="179"/>
    </location>
</feature>
<feature type="compositionally biased region" description="Basic and acidic residues" evidence="1">
    <location>
        <begin position="339"/>
        <end position="355"/>
    </location>
</feature>
<gene>
    <name evidence="3" type="ORF">ENV54_09210</name>
</gene>
<evidence type="ECO:0000256" key="1">
    <source>
        <dbReference type="SAM" id="MobiDB-lite"/>
    </source>
</evidence>
<keyword evidence="2" id="KW-0812">Transmembrane</keyword>
<proteinExistence type="predicted"/>
<protein>
    <submittedName>
        <fullName evidence="3">Uncharacterized protein</fullName>
    </submittedName>
</protein>
<sequence length="355" mass="38654">MVTQVMALWNKFAEKVRGATRRSHVEQKRTKRSLVVTPPPFPEVPQPKERPKDRYTVLVLPESGDAKQVALSKSRLKIIAAISAGALVFLVVVAFGMVKYFSRQRLAAVSTVTTASQPTAPSEQAATRPHQTTASSPNTTDSLAAQTPAPPQEAPRPGAAAALPEESETSVKTSDQKAAQSIAKDQPSQATSGDASTAAASQPAAEPFLINFDAQQITATVETPNNGTLSFRLVKDQPDIKFAGYLFVYVEMEDKRGENRIYVYPKQTRLGEGDLPYDFRDGEMIAFKFNSRVELPYGDPRPSASLSGVSILLYGENGKIVFQRTFGRQEVAMVSSKANKAEQPKPRATEKRQAL</sequence>
<feature type="region of interest" description="Disordered" evidence="1">
    <location>
        <begin position="112"/>
        <end position="202"/>
    </location>
</feature>